<sequence length="131" mass="14591">MTIGTSKIIIGIATTSVVGSAGAGTYYFLTRTKEVSIKDLIKTTNPTQELLSNSNKGKNNKVWTNYKTSNNTKPQGQDEWQIAEWKGSTGTTENNVPDNLVNKCQEKVNDKVKDKDDPKFKNFVSWCLVDK</sequence>
<comment type="caution">
    <text evidence="2">The sequence shown here is derived from an EMBL/GenBank/DDBJ whole genome shotgun (WGS) entry which is preliminary data.</text>
</comment>
<keyword evidence="1" id="KW-0812">Transmembrane</keyword>
<name>A0A1A9QEI4_9MOLU</name>
<keyword evidence="1" id="KW-0472">Membrane</keyword>
<organism evidence="2 3">
    <name type="scientific">Candidatus Mycoplasma haematobovis</name>
    <dbReference type="NCBI Taxonomy" id="432608"/>
    <lineage>
        <taxon>Bacteria</taxon>
        <taxon>Bacillati</taxon>
        <taxon>Mycoplasmatota</taxon>
        <taxon>Mollicutes</taxon>
        <taxon>Mycoplasmataceae</taxon>
        <taxon>Mycoplasma</taxon>
    </lineage>
</organism>
<dbReference type="Proteomes" id="UP000077623">
    <property type="component" value="Unassembled WGS sequence"/>
</dbReference>
<evidence type="ECO:0000313" key="2">
    <source>
        <dbReference type="EMBL" id="OAL10544.1"/>
    </source>
</evidence>
<dbReference type="AlphaFoldDB" id="A0A1A9QEI4"/>
<keyword evidence="1" id="KW-1133">Transmembrane helix</keyword>
<accession>A0A1A9QEI4</accession>
<dbReference type="EMBL" id="LWUJ01000010">
    <property type="protein sequence ID" value="OAL10544.1"/>
    <property type="molecule type" value="Genomic_DNA"/>
</dbReference>
<reference evidence="3" key="1">
    <citation type="submission" date="2016-04" db="EMBL/GenBank/DDBJ databases">
        <authorList>
            <person name="Quiroz-Castaneda R.E."/>
            <person name="Martinez-Ocampo F."/>
        </authorList>
    </citation>
    <scope>NUCLEOTIDE SEQUENCE [LARGE SCALE GENOMIC DNA]</scope>
    <source>
        <strain evidence="3">INIFAP01</strain>
    </source>
</reference>
<protein>
    <submittedName>
        <fullName evidence="2">Uncharacterized protein</fullName>
    </submittedName>
</protein>
<evidence type="ECO:0000256" key="1">
    <source>
        <dbReference type="SAM" id="Phobius"/>
    </source>
</evidence>
<evidence type="ECO:0000313" key="3">
    <source>
        <dbReference type="Proteomes" id="UP000077623"/>
    </source>
</evidence>
<keyword evidence="3" id="KW-1185">Reference proteome</keyword>
<gene>
    <name evidence="2" type="ORF">A6V39_00570</name>
</gene>
<proteinExistence type="predicted"/>
<dbReference type="RefSeq" id="WP_187149779.1">
    <property type="nucleotide sequence ID" value="NZ_LWUJ01000010.1"/>
</dbReference>
<feature type="transmembrane region" description="Helical" evidence="1">
    <location>
        <begin position="6"/>
        <end position="29"/>
    </location>
</feature>